<evidence type="ECO:0000313" key="8">
    <source>
        <dbReference type="Proteomes" id="UP000070700"/>
    </source>
</evidence>
<evidence type="ECO:0000256" key="5">
    <source>
        <dbReference type="SAM" id="MobiDB-lite"/>
    </source>
</evidence>
<organism evidence="7 8">
    <name type="scientific">Mollisia scopiformis</name>
    <name type="common">Conifer needle endophyte fungus</name>
    <name type="synonym">Phialocephala scopiformis</name>
    <dbReference type="NCBI Taxonomy" id="149040"/>
    <lineage>
        <taxon>Eukaryota</taxon>
        <taxon>Fungi</taxon>
        <taxon>Dikarya</taxon>
        <taxon>Ascomycota</taxon>
        <taxon>Pezizomycotina</taxon>
        <taxon>Leotiomycetes</taxon>
        <taxon>Helotiales</taxon>
        <taxon>Mollisiaceae</taxon>
        <taxon>Mollisia</taxon>
    </lineage>
</organism>
<feature type="region of interest" description="Disordered" evidence="5">
    <location>
        <begin position="304"/>
        <end position="369"/>
    </location>
</feature>
<feature type="region of interest" description="Disordered" evidence="5">
    <location>
        <begin position="404"/>
        <end position="487"/>
    </location>
</feature>
<evidence type="ECO:0000256" key="4">
    <source>
        <dbReference type="SAM" id="Coils"/>
    </source>
</evidence>
<evidence type="ECO:0000256" key="1">
    <source>
        <dbReference type="ARBA" id="ARBA00004123"/>
    </source>
</evidence>
<sequence>MESWKNGREQLLEQLTTVCNQIGSNLRTELDDEKFTTISREELDLLRTNSASVGPVNEQNHRLGEQIEKYRAIAARVDGLETENKRLAAELQQHLQTRQEGLATPKIRLGPKESLNTTPAATNPPSSAARIECDETKPVAPEKYQALALKYNKLCDEYKKVKDARKTLEDAYRAEKDTGKGWNAFKEEVEKSMAKKEAKIKRLEAELQVFKHTQREIRGLETSIPTDRRPASSLPAQLAKQSSLEEVDAEIPRSSPISDQEDPLADTRGVGCGAFDVDTGIALEEEPVLPKHRENTIQVEETQYVGLEAHHTSSTEDTDPMSGSRGMDEETPELLIRRSPSPETPVVISSRSVKKRKTRHELSQQTPASKIKSEVILSSPMGLANFFSVNESLDLDDIGEKVDTPRKHRRLQQEFSRQASRGPLQSLESLTRRRSEDPDFNDTRITTKSTPIRAAGSVLQSRSTNEQILPRTSDSRGPKKRRIASDKDVETLMEDGELVTPVRGSKRTSDGGERLIDLLSKPSPPRQPISPVGEHATNQQPTWSHRPTTTSGLAREITRLPLETKDFDGRSATSSRPSSKGSAIGQLESSRPSSRGTSRTSVEPPRPVSRGAKKSLEAKTSSKASPRSKELVARASNTPTHSPPLPPLLARPLPSRRDPEGSFSPKPRLLNIQQVDSARKSKSSVASATKPRREKIANMTLTDWEKDPEQEPFRNRPIETLRLQDFKVNPEYNQGYDYAFRQVVRGNARHSLEGCTKPECCGHQFRALAEINTAKSPTASQEERDDKLLHEYMGDNAYKLRNMSIVDRNELLLQAKTREISNEHGRHRHAYARPVSPPGYWRNDFPTTQEQRADLEKVKENEKELIAERYREAMRPGGRYIFRDE</sequence>
<dbReference type="RefSeq" id="XP_018070440.1">
    <property type="nucleotide sequence ID" value="XM_018222665.1"/>
</dbReference>
<dbReference type="InParanoid" id="A0A194X7C9"/>
<name>A0A194X7C9_MOLSC</name>
<keyword evidence="3" id="KW-0539">Nucleus</keyword>
<feature type="region of interest" description="Disordered" evidence="5">
    <location>
        <begin position="225"/>
        <end position="266"/>
    </location>
</feature>
<gene>
    <name evidence="7" type="ORF">LY89DRAFT_783304</name>
</gene>
<proteinExistence type="predicted"/>
<feature type="compositionally biased region" description="Low complexity" evidence="5">
    <location>
        <begin position="116"/>
        <end position="129"/>
    </location>
</feature>
<dbReference type="GO" id="GO:0006281">
    <property type="term" value="P:DNA repair"/>
    <property type="evidence" value="ECO:0007669"/>
    <property type="project" value="InterPro"/>
</dbReference>
<feature type="coiled-coil region" evidence="4">
    <location>
        <begin position="151"/>
        <end position="213"/>
    </location>
</feature>
<keyword evidence="8" id="KW-1185">Reference proteome</keyword>
<dbReference type="InterPro" id="IPR013882">
    <property type="entry name" value="Ctp1_C"/>
</dbReference>
<dbReference type="OrthoDB" id="5801062at2759"/>
<feature type="region of interest" description="Disordered" evidence="5">
    <location>
        <begin position="501"/>
        <end position="697"/>
    </location>
</feature>
<feature type="compositionally biased region" description="Low complexity" evidence="5">
    <location>
        <begin position="589"/>
        <end position="601"/>
    </location>
</feature>
<dbReference type="Pfam" id="PF08573">
    <property type="entry name" value="SAE2"/>
    <property type="match status" value="1"/>
</dbReference>
<feature type="region of interest" description="Disordered" evidence="5">
    <location>
        <begin position="96"/>
        <end position="129"/>
    </location>
</feature>
<feature type="domain" description="DNA endonuclease activator Ctp1 C-terminal" evidence="6">
    <location>
        <begin position="739"/>
        <end position="850"/>
    </location>
</feature>
<feature type="compositionally biased region" description="Basic and acidic residues" evidence="5">
    <location>
        <begin position="556"/>
        <end position="569"/>
    </location>
</feature>
<protein>
    <submittedName>
        <fullName evidence="7">SAE2-domain-containing protein</fullName>
    </submittedName>
</protein>
<reference evidence="7 8" key="1">
    <citation type="submission" date="2015-10" db="EMBL/GenBank/DDBJ databases">
        <title>Full genome of DAOMC 229536 Phialocephala scopiformis, a fungal endophyte of spruce producing the potent anti-insectan compound rugulosin.</title>
        <authorList>
            <consortium name="DOE Joint Genome Institute"/>
            <person name="Walker A.K."/>
            <person name="Frasz S.L."/>
            <person name="Seifert K.A."/>
            <person name="Miller J.D."/>
            <person name="Mondo S.J."/>
            <person name="Labutti K."/>
            <person name="Lipzen A."/>
            <person name="Dockter R."/>
            <person name="Kennedy M."/>
            <person name="Grigoriev I.V."/>
            <person name="Spatafora J.W."/>
        </authorList>
    </citation>
    <scope>NUCLEOTIDE SEQUENCE [LARGE SCALE GENOMIC DNA]</scope>
    <source>
        <strain evidence="7 8">CBS 120377</strain>
    </source>
</reference>
<evidence type="ECO:0000313" key="7">
    <source>
        <dbReference type="EMBL" id="KUJ16085.1"/>
    </source>
</evidence>
<feature type="compositionally biased region" description="Basic and acidic residues" evidence="5">
    <location>
        <begin position="473"/>
        <end position="487"/>
    </location>
</feature>
<evidence type="ECO:0000256" key="2">
    <source>
        <dbReference type="ARBA" id="ARBA00022763"/>
    </source>
</evidence>
<feature type="compositionally biased region" description="Polar residues" evidence="5">
    <location>
        <begin position="536"/>
        <end position="552"/>
    </location>
</feature>
<dbReference type="KEGG" id="psco:LY89DRAFT_783304"/>
<dbReference type="AlphaFoldDB" id="A0A194X7C9"/>
<dbReference type="EMBL" id="KQ947417">
    <property type="protein sequence ID" value="KUJ16085.1"/>
    <property type="molecule type" value="Genomic_DNA"/>
</dbReference>
<comment type="subcellular location">
    <subcellularLocation>
        <location evidence="1">Nucleus</location>
    </subcellularLocation>
</comment>
<dbReference type="Proteomes" id="UP000070700">
    <property type="component" value="Unassembled WGS sequence"/>
</dbReference>
<feature type="compositionally biased region" description="Polar residues" evidence="5">
    <location>
        <begin position="458"/>
        <end position="472"/>
    </location>
</feature>
<keyword evidence="4" id="KW-0175">Coiled coil</keyword>
<feature type="compositionally biased region" description="Basic and acidic residues" evidence="5">
    <location>
        <begin position="507"/>
        <end position="516"/>
    </location>
</feature>
<feature type="compositionally biased region" description="Polar residues" evidence="5">
    <location>
        <begin position="571"/>
        <end position="581"/>
    </location>
</feature>
<dbReference type="GeneID" id="28832391"/>
<evidence type="ECO:0000256" key="3">
    <source>
        <dbReference type="ARBA" id="ARBA00023242"/>
    </source>
</evidence>
<accession>A0A194X7C9</accession>
<evidence type="ECO:0000259" key="6">
    <source>
        <dbReference type="Pfam" id="PF08573"/>
    </source>
</evidence>
<dbReference type="STRING" id="149040.A0A194X7C9"/>
<keyword evidence="2" id="KW-0227">DNA damage</keyword>
<dbReference type="GO" id="GO:0005634">
    <property type="term" value="C:nucleus"/>
    <property type="evidence" value="ECO:0007669"/>
    <property type="project" value="UniProtKB-SubCell"/>
</dbReference>